<feature type="domain" description="3-octaprenyl-4-hydroxybenzoate carboxy-lyase-like Rift-related" evidence="2">
    <location>
        <begin position="98"/>
        <end position="293"/>
    </location>
</feature>
<evidence type="ECO:0000259" key="4">
    <source>
        <dbReference type="Pfam" id="PF20696"/>
    </source>
</evidence>
<evidence type="ECO:0000259" key="3">
    <source>
        <dbReference type="Pfam" id="PF20695"/>
    </source>
</evidence>
<keyword evidence="6" id="KW-1185">Reference proteome</keyword>
<dbReference type="PANTHER" id="PTHR30108:SF21">
    <property type="entry name" value="4-HYDROXYBENZOATE DECARBOXYLASE"/>
    <property type="match status" value="1"/>
</dbReference>
<dbReference type="SUPFAM" id="SSF50475">
    <property type="entry name" value="FMN-binding split barrel"/>
    <property type="match status" value="1"/>
</dbReference>
<sequence>METQMLRAAIDQLKNKGYLQVCNVEVDPKFELGAVLKCFKNEVPIMFSKVKGNKMPVAGALFGNREIYYEMLGMKHEERIYRMMDAIANPKATKFLAKGAVMENIITRNIDIPKMFPIPTFHEEDSSSYITSGIVVVKDPETGKRHISVRRLQVNGGNEISILIASPLATKQFLQMEEQNKPLEVAILLGYDYSLLLASQVSSEVYGVDKYEVDSALRGEALELVKCHSVDLEVPAYGEIVLEGIMPPHRRKDEGPFGELMGYYGGVAPHPVVEIKTVMHRNDPIFQTAFPCREEHLSNGLIREIELYTAVKNLVDVKDVNVTVSGGCRFHAFVSIHKRQEGDGKSAILGALASSKDVKHVVVVDDDVDIFSPDDIEWAIATRMQASKDLVIVPGALGSGLEPSHSLSGITDKVGIDATKPIGELGKRFERAVIPGYEKIDISKYFQGENYR</sequence>
<dbReference type="SUPFAM" id="SSF143968">
    <property type="entry name" value="UbiD C-terminal domain-like"/>
    <property type="match status" value="1"/>
</dbReference>
<dbReference type="RefSeq" id="WP_089283599.1">
    <property type="nucleotide sequence ID" value="NZ_FZOJ01000014.1"/>
</dbReference>
<comment type="similarity">
    <text evidence="1">Belongs to the UbiD family.</text>
</comment>
<dbReference type="NCBIfam" id="TIGR00148">
    <property type="entry name" value="UbiD family decarboxylase"/>
    <property type="match status" value="1"/>
</dbReference>
<reference evidence="5 6" key="1">
    <citation type="submission" date="2017-06" db="EMBL/GenBank/DDBJ databases">
        <authorList>
            <person name="Kim H.J."/>
            <person name="Triplett B.A."/>
        </authorList>
    </citation>
    <scope>NUCLEOTIDE SEQUENCE [LARGE SCALE GENOMIC DNA]</scope>
    <source>
        <strain evidence="5 6">SCA</strain>
    </source>
</reference>
<dbReference type="Pfam" id="PF20695">
    <property type="entry name" value="UbiD_N"/>
    <property type="match status" value="1"/>
</dbReference>
<dbReference type="EMBL" id="FZOJ01000014">
    <property type="protein sequence ID" value="SNS60573.1"/>
    <property type="molecule type" value="Genomic_DNA"/>
</dbReference>
<gene>
    <name evidence="5" type="ORF">SAMN05446037_101449</name>
</gene>
<dbReference type="InterPro" id="IPR002830">
    <property type="entry name" value="UbiD"/>
</dbReference>
<evidence type="ECO:0000259" key="2">
    <source>
        <dbReference type="Pfam" id="PF01977"/>
    </source>
</evidence>
<dbReference type="InterPro" id="IPR048304">
    <property type="entry name" value="UbiD_Rift_dom"/>
</dbReference>
<accession>A0A239FWI2</accession>
<dbReference type="GO" id="GO:0016831">
    <property type="term" value="F:carboxy-lyase activity"/>
    <property type="evidence" value="ECO:0007669"/>
    <property type="project" value="InterPro"/>
</dbReference>
<dbReference type="GO" id="GO:0005737">
    <property type="term" value="C:cytoplasm"/>
    <property type="evidence" value="ECO:0007669"/>
    <property type="project" value="TreeGrafter"/>
</dbReference>
<protein>
    <submittedName>
        <fullName evidence="5">2,5-furandicarboxylate decarboxylase 1</fullName>
    </submittedName>
</protein>
<dbReference type="AlphaFoldDB" id="A0A239FWI2"/>
<dbReference type="Pfam" id="PF20696">
    <property type="entry name" value="UbiD_C"/>
    <property type="match status" value="1"/>
</dbReference>
<dbReference type="InterPro" id="IPR049381">
    <property type="entry name" value="UbiD-like_C"/>
</dbReference>
<dbReference type="PANTHER" id="PTHR30108">
    <property type="entry name" value="3-OCTAPRENYL-4-HYDROXYBENZOATE CARBOXY-LYASE-RELATED"/>
    <property type="match status" value="1"/>
</dbReference>
<dbReference type="Proteomes" id="UP000198304">
    <property type="component" value="Unassembled WGS sequence"/>
</dbReference>
<dbReference type="InterPro" id="IPR049383">
    <property type="entry name" value="UbiD-like_N"/>
</dbReference>
<dbReference type="Pfam" id="PF01977">
    <property type="entry name" value="UbiD"/>
    <property type="match status" value="1"/>
</dbReference>
<dbReference type="OrthoDB" id="9809841at2"/>
<evidence type="ECO:0000313" key="5">
    <source>
        <dbReference type="EMBL" id="SNS60573.1"/>
    </source>
</evidence>
<name>A0A239FWI2_9FIRM</name>
<feature type="domain" description="3-octaprenyl-4-hydroxybenzoate carboxy-lyase-like C-terminal" evidence="4">
    <location>
        <begin position="299"/>
        <end position="418"/>
    </location>
</feature>
<dbReference type="Gene3D" id="3.40.1670.10">
    <property type="entry name" value="UbiD C-terminal domain-like"/>
    <property type="match status" value="1"/>
</dbReference>
<evidence type="ECO:0000256" key="1">
    <source>
        <dbReference type="ARBA" id="ARBA00010021"/>
    </source>
</evidence>
<proteinExistence type="inferred from homology"/>
<evidence type="ECO:0000313" key="6">
    <source>
        <dbReference type="Proteomes" id="UP000198304"/>
    </source>
</evidence>
<feature type="domain" description="3-octaprenyl-4-hydroxybenzoate carboxy-lyase-like N-terminal" evidence="3">
    <location>
        <begin position="10"/>
        <end position="86"/>
    </location>
</feature>
<organism evidence="5 6">
    <name type="scientific">Anaerovirgula multivorans</name>
    <dbReference type="NCBI Taxonomy" id="312168"/>
    <lineage>
        <taxon>Bacteria</taxon>
        <taxon>Bacillati</taxon>
        <taxon>Bacillota</taxon>
        <taxon>Clostridia</taxon>
        <taxon>Peptostreptococcales</taxon>
        <taxon>Natronincolaceae</taxon>
        <taxon>Anaerovirgula</taxon>
    </lineage>
</organism>